<dbReference type="SMART" id="SM00388">
    <property type="entry name" value="HisKA"/>
    <property type="match status" value="1"/>
</dbReference>
<dbReference type="PANTHER" id="PTHR45339">
    <property type="entry name" value="HYBRID SIGNAL TRANSDUCTION HISTIDINE KINASE J"/>
    <property type="match status" value="1"/>
</dbReference>
<dbReference type="InterPro" id="IPR013655">
    <property type="entry name" value="PAS_fold_3"/>
</dbReference>
<keyword evidence="5 15" id="KW-0597">Phosphoprotein</keyword>
<dbReference type="PRINTS" id="PR00344">
    <property type="entry name" value="BCTRLSENSOR"/>
</dbReference>
<evidence type="ECO:0000259" key="16">
    <source>
        <dbReference type="PROSITE" id="PS50109"/>
    </source>
</evidence>
<dbReference type="Pfam" id="PF02518">
    <property type="entry name" value="HATPase_c"/>
    <property type="match status" value="1"/>
</dbReference>
<dbReference type="SUPFAM" id="SSF47226">
    <property type="entry name" value="Histidine-containing phosphotransfer domain, HPT domain"/>
    <property type="match status" value="1"/>
</dbReference>
<sequence>MLGNRNDLLQKSKEELIEEILRMQKDSSSQARLLVKESPKAAMIISMEGDLIAANTPCLNFFGLDSQEQIAENPLFLHILAQEVEGAPIFQNIEAQGLSGGLTLQIPFQPTTGEEISVLASLSIVRISQTKMIFLKLSRETKKDSLDLPISAVMTRMTNEYHNLYYFDENWRAFSGIPENKLIDEWINLIHPDDYSFVFSKIQNAHRRKISYRIEYRLKNQEGKYITVQETGIPRYPHKTSFNGFIVATVPIKLTNDNTSKINPARTGAPFIVTVTLDGFILSCNQSFAELFHLLPQQLFGRKISNFLNPKKGNPKSSFKDNFFPKDLEEFDAVQCLTKNKDFNPLELNFYRVPGKITNRSNLITLVGGVDPEEEKTDRKGQLLHYQSFDKISEMVAFMKIDGEFSYVNETFCKRMRMSEKEILEATLLEVIAQDQLTELKHHLEQFLVLGIPEMDLPLEFIKGDNSSEVLKGTFIAIKEKDEVTAIQLIINSFDSSYLLNKTQEIYSGLPSWVSYLQSSPKWFSRINEALKTIVFYDFCALKILQPKANQEAYHEWQEDQLYSPVQLQEEVFEKLSTLASPSIINEQSLQNFSISDPTVKDLLYMPLFWNGELIGQWIFLHRNPRTNYGFQETLLIDIVAPAISEAISGQRLKGQQHQEKNREQGIICLANLNPKAEIISVNGNYEAYAELMGNAFQIGEKCPEADHEATRDIFTQHWKEVTAGKPMAFEFRHAQKKGNKMRWFRIAFLPCVENEQAEKIIMSIQDISVETHQLFMLEANESKYRKIYERSPDLYFRCNIMGKITMISPSALDIMGYNPEEIIGKNIGDYYLYKGAARKFSEALAQSKRLSNVQVHIIHKSGKTVPCFLHLRHADNKKGPLELEGFIRDMTELEHTQKELKKTIKAKDSFLANMSHEIRTPMNGIIGMIDLLGHTPLLEEQADYVDALRKSSETLMEILNDILDLSKIQAGKMRLRKTPIKIRETLEKLHNLFKPQTDNHDISFDLLVDNNVPEVVMLDETRLLQVLSNLTSNAIKFTEPKGFINIYLKVEKQTDDVFLFRTEVKDSGIGISPASQQTLFNAFEQGDHSTSKPFSGAGLGLAICQKLCRLMNGEIHLNSTLGLGSTFWFTFEAELPDEDQIPIVKESKPKLIRNTFSPKEQPKILLVDDNFINRKVAGEILSKAGCAVTTANSGEEAISKVQQMPFDLVFMDIQMPGKDGIQTTKEIKALGLEFCPPIVAMTAYAMSDDKKRFLEEGLDDYLAKPIRAQEIIKKVQEHTHSLAQKETVETKKETNSTPLINKAIVDQLYDIGGCDLIDEVYQNFDLESSDLIQEAKNFALKKDYKNILRNLHTLKGNAATLGIEQLAEKVKATEQELKIAPYDNLENDLDKIGKLFDIFKTEYKNFLKTYKLR</sequence>
<feature type="domain" description="HPt" evidence="19">
    <location>
        <begin position="1314"/>
        <end position="1414"/>
    </location>
</feature>
<dbReference type="InterPro" id="IPR003594">
    <property type="entry name" value="HATPase_dom"/>
</dbReference>
<keyword evidence="10" id="KW-0067">ATP-binding</keyword>
<dbReference type="Pfam" id="PF00512">
    <property type="entry name" value="HisKA"/>
    <property type="match status" value="1"/>
</dbReference>
<dbReference type="Gene3D" id="3.30.565.10">
    <property type="entry name" value="Histidine kinase-like ATPase, C-terminal domain"/>
    <property type="match status" value="1"/>
</dbReference>
<keyword evidence="9" id="KW-0418">Kinase</keyword>
<feature type="domain" description="Response regulatory" evidence="17">
    <location>
        <begin position="1164"/>
        <end position="1280"/>
    </location>
</feature>
<gene>
    <name evidence="20" type="ORF">PEDI_09070</name>
</gene>
<dbReference type="InterPro" id="IPR008207">
    <property type="entry name" value="Sig_transdc_His_kin_Hpt_dom"/>
</dbReference>
<dbReference type="InterPro" id="IPR004358">
    <property type="entry name" value="Sig_transdc_His_kin-like_C"/>
</dbReference>
<dbReference type="CDD" id="cd17546">
    <property type="entry name" value="REC_hyHK_CKI1_RcsC-like"/>
    <property type="match status" value="1"/>
</dbReference>
<evidence type="ECO:0000256" key="10">
    <source>
        <dbReference type="ARBA" id="ARBA00022840"/>
    </source>
</evidence>
<reference evidence="20 21" key="1">
    <citation type="submission" date="2021-12" db="EMBL/GenBank/DDBJ databases">
        <title>Genome sequencing of bacteria with rrn-lacking chromosome and rrn-plasmid.</title>
        <authorList>
            <person name="Anda M."/>
            <person name="Iwasaki W."/>
        </authorList>
    </citation>
    <scope>NUCLEOTIDE SEQUENCE [LARGE SCALE GENOMIC DNA]</scope>
    <source>
        <strain evidence="20 21">NBRC 15940</strain>
    </source>
</reference>
<feature type="modified residue" description="4-aspartylphosphate" evidence="15">
    <location>
        <position position="1213"/>
    </location>
</feature>
<keyword evidence="6" id="KW-0808">Transferase</keyword>
<dbReference type="Pfam" id="PF01627">
    <property type="entry name" value="Hpt"/>
    <property type="match status" value="1"/>
</dbReference>
<dbReference type="InterPro" id="IPR036097">
    <property type="entry name" value="HisK_dim/P_sf"/>
</dbReference>
<dbReference type="SMART" id="SM00091">
    <property type="entry name" value="PAS"/>
    <property type="match status" value="5"/>
</dbReference>
<evidence type="ECO:0000259" key="18">
    <source>
        <dbReference type="PROSITE" id="PS50112"/>
    </source>
</evidence>
<dbReference type="EC" id="2.7.13.3" evidence="3"/>
<dbReference type="SMART" id="SM00448">
    <property type="entry name" value="REC"/>
    <property type="match status" value="1"/>
</dbReference>
<evidence type="ECO:0000259" key="17">
    <source>
        <dbReference type="PROSITE" id="PS50110"/>
    </source>
</evidence>
<protein>
    <recommendedName>
        <fullName evidence="3">histidine kinase</fullName>
        <ecNumber evidence="3">2.7.13.3</ecNumber>
    </recommendedName>
</protein>
<evidence type="ECO:0000256" key="9">
    <source>
        <dbReference type="ARBA" id="ARBA00022777"/>
    </source>
</evidence>
<dbReference type="SUPFAM" id="SSF55785">
    <property type="entry name" value="PYP-like sensor domain (PAS domain)"/>
    <property type="match status" value="3"/>
</dbReference>
<dbReference type="PROSITE" id="PS50112">
    <property type="entry name" value="PAS"/>
    <property type="match status" value="1"/>
</dbReference>
<dbReference type="SUPFAM" id="SSF55874">
    <property type="entry name" value="ATPase domain of HSP90 chaperone/DNA topoisomerase II/histidine kinase"/>
    <property type="match status" value="1"/>
</dbReference>
<comment type="catalytic activity">
    <reaction evidence="1">
        <text>ATP + protein L-histidine = ADP + protein N-phospho-L-histidine.</text>
        <dbReference type="EC" id="2.7.13.3"/>
    </reaction>
</comment>
<keyword evidence="21" id="KW-1185">Reference proteome</keyword>
<dbReference type="SUPFAM" id="SSF47384">
    <property type="entry name" value="Homodimeric domain of signal transducing histidine kinase"/>
    <property type="match status" value="1"/>
</dbReference>
<dbReference type="InterPro" id="IPR036641">
    <property type="entry name" value="HPT_dom_sf"/>
</dbReference>
<dbReference type="CDD" id="cd00130">
    <property type="entry name" value="PAS"/>
    <property type="match status" value="3"/>
</dbReference>
<comment type="subcellular location">
    <subcellularLocation>
        <location evidence="2">Cell membrane</location>
        <topology evidence="2">Multi-pass membrane protein</topology>
    </subcellularLocation>
</comment>
<evidence type="ECO:0000256" key="14">
    <source>
        <dbReference type="PROSITE-ProRule" id="PRU00110"/>
    </source>
</evidence>
<dbReference type="CDD" id="cd16922">
    <property type="entry name" value="HATPase_EvgS-ArcB-TorS-like"/>
    <property type="match status" value="1"/>
</dbReference>
<evidence type="ECO:0000256" key="12">
    <source>
        <dbReference type="ARBA" id="ARBA00023012"/>
    </source>
</evidence>
<dbReference type="Gene3D" id="3.30.450.20">
    <property type="entry name" value="PAS domain"/>
    <property type="match status" value="5"/>
</dbReference>
<keyword evidence="8" id="KW-0547">Nucleotide-binding</keyword>
<dbReference type="GO" id="GO:0005524">
    <property type="term" value="F:ATP binding"/>
    <property type="evidence" value="ECO:0007669"/>
    <property type="project" value="UniProtKB-KW"/>
</dbReference>
<dbReference type="SUPFAM" id="SSF52172">
    <property type="entry name" value="CheY-like"/>
    <property type="match status" value="1"/>
</dbReference>
<name>A0AAN5AIF6_9BACT</name>
<evidence type="ECO:0000256" key="1">
    <source>
        <dbReference type="ARBA" id="ARBA00000085"/>
    </source>
</evidence>
<evidence type="ECO:0000256" key="6">
    <source>
        <dbReference type="ARBA" id="ARBA00022679"/>
    </source>
</evidence>
<evidence type="ECO:0000313" key="21">
    <source>
        <dbReference type="Proteomes" id="UP001310022"/>
    </source>
</evidence>
<dbReference type="PROSITE" id="PS50109">
    <property type="entry name" value="HIS_KIN"/>
    <property type="match status" value="1"/>
</dbReference>
<feature type="modified residue" description="Phosphohistidine" evidence="14">
    <location>
        <position position="1353"/>
    </location>
</feature>
<evidence type="ECO:0000256" key="8">
    <source>
        <dbReference type="ARBA" id="ARBA00022741"/>
    </source>
</evidence>
<evidence type="ECO:0000256" key="7">
    <source>
        <dbReference type="ARBA" id="ARBA00022692"/>
    </source>
</evidence>
<dbReference type="GO" id="GO:0005886">
    <property type="term" value="C:plasma membrane"/>
    <property type="evidence" value="ECO:0007669"/>
    <property type="project" value="UniProtKB-SubCell"/>
</dbReference>
<dbReference type="Pfam" id="PF00072">
    <property type="entry name" value="Response_reg"/>
    <property type="match status" value="1"/>
</dbReference>
<dbReference type="Proteomes" id="UP001310022">
    <property type="component" value="Unassembled WGS sequence"/>
</dbReference>
<evidence type="ECO:0000256" key="3">
    <source>
        <dbReference type="ARBA" id="ARBA00012438"/>
    </source>
</evidence>
<evidence type="ECO:0000256" key="13">
    <source>
        <dbReference type="ARBA" id="ARBA00023136"/>
    </source>
</evidence>
<dbReference type="EMBL" id="BQKE01000001">
    <property type="protein sequence ID" value="GJM60355.1"/>
    <property type="molecule type" value="Genomic_DNA"/>
</dbReference>
<feature type="domain" description="PAS" evidence="18">
    <location>
        <begin position="781"/>
        <end position="832"/>
    </location>
</feature>
<evidence type="ECO:0000256" key="4">
    <source>
        <dbReference type="ARBA" id="ARBA00022475"/>
    </source>
</evidence>
<keyword evidence="4" id="KW-1003">Cell membrane</keyword>
<dbReference type="Gene3D" id="1.10.287.130">
    <property type="match status" value="1"/>
</dbReference>
<organism evidence="20 21">
    <name type="scientific">Persicobacter diffluens</name>
    <dbReference type="NCBI Taxonomy" id="981"/>
    <lineage>
        <taxon>Bacteria</taxon>
        <taxon>Pseudomonadati</taxon>
        <taxon>Bacteroidota</taxon>
        <taxon>Cytophagia</taxon>
        <taxon>Cytophagales</taxon>
        <taxon>Persicobacteraceae</taxon>
        <taxon>Persicobacter</taxon>
    </lineage>
</organism>
<keyword evidence="12" id="KW-0902">Two-component regulatory system</keyword>
<dbReference type="InterPro" id="IPR001789">
    <property type="entry name" value="Sig_transdc_resp-reg_receiver"/>
</dbReference>
<dbReference type="InterPro" id="IPR035965">
    <property type="entry name" value="PAS-like_dom_sf"/>
</dbReference>
<dbReference type="CDD" id="cd00082">
    <property type="entry name" value="HisKA"/>
    <property type="match status" value="1"/>
</dbReference>
<dbReference type="PROSITE" id="PS50110">
    <property type="entry name" value="RESPONSE_REGULATORY"/>
    <property type="match status" value="1"/>
</dbReference>
<dbReference type="FunFam" id="3.30.565.10:FF:000010">
    <property type="entry name" value="Sensor histidine kinase RcsC"/>
    <property type="match status" value="1"/>
</dbReference>
<keyword evidence="11" id="KW-1133">Transmembrane helix</keyword>
<evidence type="ECO:0000256" key="5">
    <source>
        <dbReference type="ARBA" id="ARBA00022553"/>
    </source>
</evidence>
<dbReference type="PROSITE" id="PS50894">
    <property type="entry name" value="HPT"/>
    <property type="match status" value="1"/>
</dbReference>
<accession>A0AAN5AIF6</accession>
<evidence type="ECO:0000256" key="11">
    <source>
        <dbReference type="ARBA" id="ARBA00022989"/>
    </source>
</evidence>
<proteinExistence type="predicted"/>
<keyword evidence="13" id="KW-0472">Membrane</keyword>
<dbReference type="InterPro" id="IPR036890">
    <property type="entry name" value="HATPase_C_sf"/>
</dbReference>
<dbReference type="NCBIfam" id="TIGR00229">
    <property type="entry name" value="sensory_box"/>
    <property type="match status" value="1"/>
</dbReference>
<dbReference type="Pfam" id="PF13426">
    <property type="entry name" value="PAS_9"/>
    <property type="match status" value="3"/>
</dbReference>
<comment type="caution">
    <text evidence="20">The sequence shown here is derived from an EMBL/GenBank/DDBJ whole genome shotgun (WGS) entry which is preliminary data.</text>
</comment>
<evidence type="ECO:0000256" key="2">
    <source>
        <dbReference type="ARBA" id="ARBA00004651"/>
    </source>
</evidence>
<keyword evidence="7" id="KW-0812">Transmembrane</keyword>
<dbReference type="PANTHER" id="PTHR45339:SF1">
    <property type="entry name" value="HYBRID SIGNAL TRANSDUCTION HISTIDINE KINASE J"/>
    <property type="match status" value="1"/>
</dbReference>
<dbReference type="InterPro" id="IPR000014">
    <property type="entry name" value="PAS"/>
</dbReference>
<dbReference type="Gene3D" id="1.20.120.160">
    <property type="entry name" value="HPT domain"/>
    <property type="match status" value="1"/>
</dbReference>
<evidence type="ECO:0000313" key="20">
    <source>
        <dbReference type="EMBL" id="GJM60355.1"/>
    </source>
</evidence>
<evidence type="ECO:0000259" key="19">
    <source>
        <dbReference type="PROSITE" id="PS50894"/>
    </source>
</evidence>
<dbReference type="InterPro" id="IPR011006">
    <property type="entry name" value="CheY-like_superfamily"/>
</dbReference>
<evidence type="ECO:0000256" key="15">
    <source>
        <dbReference type="PROSITE-ProRule" id="PRU00169"/>
    </source>
</evidence>
<dbReference type="Pfam" id="PF08447">
    <property type="entry name" value="PAS_3"/>
    <property type="match status" value="1"/>
</dbReference>
<dbReference type="FunFam" id="1.10.287.130:FF:000004">
    <property type="entry name" value="Ethylene receptor 1"/>
    <property type="match status" value="1"/>
</dbReference>
<dbReference type="Gene3D" id="3.40.50.2300">
    <property type="match status" value="1"/>
</dbReference>
<dbReference type="InterPro" id="IPR003661">
    <property type="entry name" value="HisK_dim/P_dom"/>
</dbReference>
<dbReference type="InterPro" id="IPR005467">
    <property type="entry name" value="His_kinase_dom"/>
</dbReference>
<feature type="domain" description="Histidine kinase" evidence="16">
    <location>
        <begin position="914"/>
        <end position="1136"/>
    </location>
</feature>
<dbReference type="GO" id="GO:0000155">
    <property type="term" value="F:phosphorelay sensor kinase activity"/>
    <property type="evidence" value="ECO:0007669"/>
    <property type="project" value="InterPro"/>
</dbReference>
<dbReference type="CDD" id="cd00088">
    <property type="entry name" value="HPT"/>
    <property type="match status" value="1"/>
</dbReference>
<dbReference type="SMART" id="SM00387">
    <property type="entry name" value="HATPase_c"/>
    <property type="match status" value="1"/>
</dbReference>